<dbReference type="PANTHER" id="PTHR47256:SF1">
    <property type="entry name" value="ZN(II)2CYS6 TRANSCRIPTION FACTOR (EUROFUNG)"/>
    <property type="match status" value="1"/>
</dbReference>
<proteinExistence type="predicted"/>
<dbReference type="InterPro" id="IPR007219">
    <property type="entry name" value="XnlR_reg_dom"/>
</dbReference>
<dbReference type="PANTHER" id="PTHR47256">
    <property type="entry name" value="ZN(II)2CYS6 TRANSCRIPTION FACTOR (EUROFUNG)-RELATED"/>
    <property type="match status" value="1"/>
</dbReference>
<keyword evidence="1" id="KW-0479">Metal-binding</keyword>
<dbReference type="CDD" id="cd12148">
    <property type="entry name" value="fungal_TF_MHR"/>
    <property type="match status" value="1"/>
</dbReference>
<dbReference type="GO" id="GO:0003677">
    <property type="term" value="F:DNA binding"/>
    <property type="evidence" value="ECO:0007669"/>
    <property type="project" value="InterPro"/>
</dbReference>
<dbReference type="GO" id="GO:0000981">
    <property type="term" value="F:DNA-binding transcription factor activity, RNA polymerase II-specific"/>
    <property type="evidence" value="ECO:0007669"/>
    <property type="project" value="InterPro"/>
</dbReference>
<dbReference type="Proteomes" id="UP000009097">
    <property type="component" value="Unassembled WGS sequence"/>
</dbReference>
<dbReference type="SMART" id="SM00066">
    <property type="entry name" value="GAL4"/>
    <property type="match status" value="1"/>
</dbReference>
<dbReference type="InterPro" id="IPR036864">
    <property type="entry name" value="Zn2-C6_fun-type_DNA-bd_sf"/>
</dbReference>
<sequence>MPQKLRPLLPRSAATSDIPASSNSAHDSTRSVAPKRRPVLTACGVCRKRKTRCDGERPVCLACVRSGRSAECIYETEPTETRNQALKRKHNAADEENSNYHKLINFLRSSSAEDANDILDRLRGGARVDDLVQHVESGNLLLELSLAPQTQFRHSAGNVLNIPDLLRTANNPYVTSLVCTIKFDSPSSTTYVLPTSEARALYNAPYSTARIVSTLLDACRPSQWTTVSSNDDLLREILRCYFTSVYVFLPFFHKDYFLHDMMRGRQRFCSPLLVNSVLAAGCRACSRLPDRDQFWNPSLLQYKFLAEARRLRELCADQSSITRIQADMVLHLEHGMNGQDKIGWSLCIAAVASAHEMGLFDNHPPGISHAQKTVQTMTAWALFAWQGLQSYHQEKPPLATSPPRVGLSSATEALGEIWVKYSAADRPVPLHFSQTFVALVEFRSILNEITDFLHPHHTSQRRMTSAEASRYHLRLQEWYRRLPDHLNPYNLIFPAHFHLHMHYWLVTASLFEPLEANESESTSDTSEINPKEIITHARTCLRTLIRLYYTSHGDEGYELFTVLLAQYIGFSALGSRNAPWTNTDRSSQEINNSDVLICAYILRGQARMAYLSDAVLRILDRYVPAELHSRMSSLIGRSEEADMLAMVPPVQGDWPIYIGTMLDRDERRLGNLFKAITEASLDNEEGDDSLADEVE</sequence>
<organism evidence="5 6">
    <name type="scientific">Fusarium oxysporum f. sp. lycopersici (strain 4287 / CBS 123668 / FGSC 9935 / NRRL 34936)</name>
    <name type="common">Fusarium vascular wilt of tomato</name>
    <dbReference type="NCBI Taxonomy" id="426428"/>
    <lineage>
        <taxon>Eukaryota</taxon>
        <taxon>Fungi</taxon>
        <taxon>Dikarya</taxon>
        <taxon>Ascomycota</taxon>
        <taxon>Pezizomycotina</taxon>
        <taxon>Sordariomycetes</taxon>
        <taxon>Hypocreomycetidae</taxon>
        <taxon>Hypocreales</taxon>
        <taxon>Nectriaceae</taxon>
        <taxon>Fusarium</taxon>
        <taxon>Fusarium oxysporum species complex</taxon>
    </lineage>
</organism>
<reference evidence="5" key="1">
    <citation type="submission" date="2007-04" db="EMBL/GenBank/DDBJ databases">
        <authorList>
            <consortium name="The Broad Institute Genome Sequencing Platform"/>
            <person name="Birren B."/>
            <person name="Lander E."/>
            <person name="Galagan J."/>
            <person name="Nusbaum C."/>
            <person name="Devon K."/>
            <person name="Ma L.-J."/>
            <person name="Jaffe D."/>
            <person name="Butler J."/>
            <person name="Alvarez P."/>
            <person name="Gnerre S."/>
            <person name="Grabherr M."/>
            <person name="Kleber M."/>
            <person name="Mauceli E."/>
            <person name="Brockman W."/>
            <person name="MacCallum I.A."/>
            <person name="Young S."/>
            <person name="LaButti K."/>
            <person name="DeCaprio D."/>
            <person name="Crawford M."/>
            <person name="Koehrsen M."/>
            <person name="Engels R."/>
            <person name="Montgomery P."/>
            <person name="Pearson M."/>
            <person name="Howarth C."/>
            <person name="Larson L."/>
            <person name="White J."/>
            <person name="O'Leary S."/>
            <person name="Kodira C."/>
            <person name="Zeng Q."/>
            <person name="Yandava C."/>
            <person name="Alvarado L."/>
            <person name="Kistler C."/>
            <person name="Shim W.-B."/>
            <person name="Kang S."/>
            <person name="Woloshuk C."/>
        </authorList>
    </citation>
    <scope>NUCLEOTIDE SEQUENCE</scope>
    <source>
        <strain evidence="5">4287</strain>
    </source>
</reference>
<dbReference type="Gene3D" id="4.10.240.10">
    <property type="entry name" value="Zn(2)-C6 fungal-type DNA-binding domain"/>
    <property type="match status" value="1"/>
</dbReference>
<accession>A0A0J9WCN4</accession>
<dbReference type="InterPro" id="IPR053187">
    <property type="entry name" value="Notoamide_regulator"/>
</dbReference>
<dbReference type="OrthoDB" id="426882at2759"/>
<dbReference type="RefSeq" id="XP_018258688.1">
    <property type="nucleotide sequence ID" value="XM_018403310.1"/>
</dbReference>
<dbReference type="VEuPathDB" id="FungiDB:FOXG_22888"/>
<evidence type="ECO:0000313" key="6">
    <source>
        <dbReference type="Proteomes" id="UP000009097"/>
    </source>
</evidence>
<evidence type="ECO:0000256" key="2">
    <source>
        <dbReference type="ARBA" id="ARBA00023242"/>
    </source>
</evidence>
<dbReference type="InterPro" id="IPR001138">
    <property type="entry name" value="Zn2Cys6_DnaBD"/>
</dbReference>
<feature type="domain" description="Zn(2)-C6 fungal-type" evidence="4">
    <location>
        <begin position="42"/>
        <end position="74"/>
    </location>
</feature>
<dbReference type="Pfam" id="PF00172">
    <property type="entry name" value="Zn_clus"/>
    <property type="match status" value="1"/>
</dbReference>
<name>A0A0J9WCN4_FUSO4</name>
<dbReference type="KEGG" id="fox:FOXG_22888"/>
<reference evidence="5" key="2">
    <citation type="journal article" date="2010" name="Nature">
        <title>Comparative genomics reveals mobile pathogenicity chromosomes in Fusarium.</title>
        <authorList>
            <person name="Ma L.J."/>
            <person name="van der Does H.C."/>
            <person name="Borkovich K.A."/>
            <person name="Coleman J.J."/>
            <person name="Daboussi M.J."/>
            <person name="Di Pietro A."/>
            <person name="Dufresne M."/>
            <person name="Freitag M."/>
            <person name="Grabherr M."/>
            <person name="Henrissat B."/>
            <person name="Houterman P.M."/>
            <person name="Kang S."/>
            <person name="Shim W.B."/>
            <person name="Woloshuk C."/>
            <person name="Xie X."/>
            <person name="Xu J.R."/>
            <person name="Antoniw J."/>
            <person name="Baker S.E."/>
            <person name="Bluhm B.H."/>
            <person name="Breakspear A."/>
            <person name="Brown D.W."/>
            <person name="Butchko R.A."/>
            <person name="Chapman S."/>
            <person name="Coulson R."/>
            <person name="Coutinho P.M."/>
            <person name="Danchin E.G."/>
            <person name="Diener A."/>
            <person name="Gale L.R."/>
            <person name="Gardiner D.M."/>
            <person name="Goff S."/>
            <person name="Hammond-Kosack K.E."/>
            <person name="Hilburn K."/>
            <person name="Hua-Van A."/>
            <person name="Jonkers W."/>
            <person name="Kazan K."/>
            <person name="Kodira C.D."/>
            <person name="Koehrsen M."/>
            <person name="Kumar L."/>
            <person name="Lee Y.H."/>
            <person name="Li L."/>
            <person name="Manners J.M."/>
            <person name="Miranda-Saavedra D."/>
            <person name="Mukherjee M."/>
            <person name="Park G."/>
            <person name="Park J."/>
            <person name="Park S.Y."/>
            <person name="Proctor R.H."/>
            <person name="Regev A."/>
            <person name="Ruiz-Roldan M.C."/>
            <person name="Sain D."/>
            <person name="Sakthikumar S."/>
            <person name="Sykes S."/>
            <person name="Schwartz D.C."/>
            <person name="Turgeon B.G."/>
            <person name="Wapinski I."/>
            <person name="Yoder O."/>
            <person name="Young S."/>
            <person name="Zeng Q."/>
            <person name="Zhou S."/>
            <person name="Galagan J."/>
            <person name="Cuomo C.A."/>
            <person name="Kistler H.C."/>
            <person name="Rep M."/>
        </authorList>
    </citation>
    <scope>NUCLEOTIDE SEQUENCE [LARGE SCALE GENOMIC DNA]</scope>
    <source>
        <strain evidence="5">4287</strain>
    </source>
</reference>
<dbReference type="PROSITE" id="PS50048">
    <property type="entry name" value="ZN2_CY6_FUNGAL_2"/>
    <property type="match status" value="1"/>
</dbReference>
<evidence type="ECO:0000259" key="4">
    <source>
        <dbReference type="PROSITE" id="PS50048"/>
    </source>
</evidence>
<evidence type="ECO:0000256" key="3">
    <source>
        <dbReference type="SAM" id="MobiDB-lite"/>
    </source>
</evidence>
<dbReference type="PROSITE" id="PS00463">
    <property type="entry name" value="ZN2_CY6_FUNGAL_1"/>
    <property type="match status" value="1"/>
</dbReference>
<gene>
    <name evidence="5" type="ORF">FOXG_22888</name>
</gene>
<dbReference type="GO" id="GO:0008270">
    <property type="term" value="F:zinc ion binding"/>
    <property type="evidence" value="ECO:0007669"/>
    <property type="project" value="InterPro"/>
</dbReference>
<keyword evidence="2" id="KW-0539">Nucleus</keyword>
<dbReference type="AlphaFoldDB" id="A0A0J9WCN4"/>
<dbReference type="GeneID" id="28963594"/>
<feature type="region of interest" description="Disordered" evidence="3">
    <location>
        <begin position="1"/>
        <end position="34"/>
    </location>
</feature>
<dbReference type="GO" id="GO:0006351">
    <property type="term" value="P:DNA-templated transcription"/>
    <property type="evidence" value="ECO:0007669"/>
    <property type="project" value="InterPro"/>
</dbReference>
<protein>
    <recommendedName>
        <fullName evidence="4">Zn(2)-C6 fungal-type domain-containing protein</fullName>
    </recommendedName>
</protein>
<dbReference type="Pfam" id="PF04082">
    <property type="entry name" value="Fungal_trans"/>
    <property type="match status" value="1"/>
</dbReference>
<feature type="compositionally biased region" description="Polar residues" evidence="3">
    <location>
        <begin position="13"/>
        <end position="26"/>
    </location>
</feature>
<evidence type="ECO:0000313" key="5">
    <source>
        <dbReference type="EMBL" id="KNB20643.1"/>
    </source>
</evidence>
<dbReference type="EMBL" id="DS231753">
    <property type="protein sequence ID" value="KNB20643.1"/>
    <property type="molecule type" value="Genomic_DNA"/>
</dbReference>
<dbReference type="SUPFAM" id="SSF57701">
    <property type="entry name" value="Zn2/Cys6 DNA-binding domain"/>
    <property type="match status" value="1"/>
</dbReference>
<dbReference type="CDD" id="cd00067">
    <property type="entry name" value="GAL4"/>
    <property type="match status" value="1"/>
</dbReference>
<evidence type="ECO:0000256" key="1">
    <source>
        <dbReference type="ARBA" id="ARBA00022723"/>
    </source>
</evidence>